<reference evidence="2" key="1">
    <citation type="journal article" date="2020" name="Mol. Plant Microbe Interact.">
        <title>Genome Sequence of the Biocontrol Agent Coniothyrium minitans strain Conio (IMI 134523).</title>
        <authorList>
            <person name="Patel D."/>
            <person name="Shittu T.A."/>
            <person name="Baroncelli R."/>
            <person name="Muthumeenakshi S."/>
            <person name="Osborne T.H."/>
            <person name="Janganan T.K."/>
            <person name="Sreenivasaprasad S."/>
        </authorList>
    </citation>
    <scope>NUCLEOTIDE SEQUENCE</scope>
    <source>
        <strain evidence="2">Conio</strain>
    </source>
</reference>
<dbReference type="AlphaFoldDB" id="A0A9P6KM04"/>
<sequence length="84" mass="8813">MVGAGIISIFLSAYMYIIDAYEGQGGEHADLCCARQVPSRGWNDRGQRADVPESGSALCADDTGLYQCCCSADSVGANQVGNEC</sequence>
<name>A0A9P6KM04_9PLEO</name>
<evidence type="ECO:0000313" key="3">
    <source>
        <dbReference type="Proteomes" id="UP000756921"/>
    </source>
</evidence>
<evidence type="ECO:0000313" key="2">
    <source>
        <dbReference type="EMBL" id="KAF9731171.1"/>
    </source>
</evidence>
<comment type="caution">
    <text evidence="2">The sequence shown here is derived from an EMBL/GenBank/DDBJ whole genome shotgun (WGS) entry which is preliminary data.</text>
</comment>
<keyword evidence="3" id="KW-1185">Reference proteome</keyword>
<organism evidence="2 3">
    <name type="scientific">Paraphaeosphaeria minitans</name>
    <dbReference type="NCBI Taxonomy" id="565426"/>
    <lineage>
        <taxon>Eukaryota</taxon>
        <taxon>Fungi</taxon>
        <taxon>Dikarya</taxon>
        <taxon>Ascomycota</taxon>
        <taxon>Pezizomycotina</taxon>
        <taxon>Dothideomycetes</taxon>
        <taxon>Pleosporomycetidae</taxon>
        <taxon>Pleosporales</taxon>
        <taxon>Massarineae</taxon>
        <taxon>Didymosphaeriaceae</taxon>
        <taxon>Paraphaeosphaeria</taxon>
    </lineage>
</organism>
<keyword evidence="1" id="KW-0732">Signal</keyword>
<feature type="chain" id="PRO_5040118058" evidence="1">
    <location>
        <begin position="21"/>
        <end position="84"/>
    </location>
</feature>
<gene>
    <name evidence="2" type="ORF">PMIN01_11130</name>
</gene>
<proteinExistence type="predicted"/>
<feature type="signal peptide" evidence="1">
    <location>
        <begin position="1"/>
        <end position="20"/>
    </location>
</feature>
<dbReference type="Proteomes" id="UP000756921">
    <property type="component" value="Unassembled WGS sequence"/>
</dbReference>
<dbReference type="EMBL" id="WJXW01000013">
    <property type="protein sequence ID" value="KAF9731171.1"/>
    <property type="molecule type" value="Genomic_DNA"/>
</dbReference>
<protein>
    <submittedName>
        <fullName evidence="2">Uncharacterized protein</fullName>
    </submittedName>
</protein>
<accession>A0A9P6KM04</accession>
<evidence type="ECO:0000256" key="1">
    <source>
        <dbReference type="SAM" id="SignalP"/>
    </source>
</evidence>